<sequence>MKYKENCVLNFNIIKYEIKRKILKIFRIQYKKEKSTSTVMVILFGTIIIHLLLKDGVCTC</sequence>
<evidence type="ECO:0000313" key="2">
    <source>
        <dbReference type="EMBL" id="KXB90772.1"/>
    </source>
</evidence>
<dbReference type="AlphaFoldDB" id="A0A134CEY1"/>
<feature type="transmembrane region" description="Helical" evidence="1">
    <location>
        <begin position="35"/>
        <end position="53"/>
    </location>
</feature>
<protein>
    <submittedName>
        <fullName evidence="2">Uncharacterized protein</fullName>
    </submittedName>
</protein>
<reference evidence="3" key="1">
    <citation type="submission" date="2016-01" db="EMBL/GenBank/DDBJ databases">
        <authorList>
            <person name="Mitreva M."/>
            <person name="Pepin K.H."/>
            <person name="Mihindukulasuriya K.A."/>
            <person name="Fulton R."/>
            <person name="Fronick C."/>
            <person name="O'Laughlin M."/>
            <person name="Miner T."/>
            <person name="Herter B."/>
            <person name="Rosa B.A."/>
            <person name="Cordes M."/>
            <person name="Tomlinson C."/>
            <person name="Wollam A."/>
            <person name="Palsikar V.B."/>
            <person name="Mardis E.R."/>
            <person name="Wilson R.K."/>
        </authorList>
    </citation>
    <scope>NUCLEOTIDE SEQUENCE [LARGE SCALE GENOMIC DNA]</scope>
    <source>
        <strain evidence="3">KA00182</strain>
    </source>
</reference>
<proteinExistence type="predicted"/>
<evidence type="ECO:0000313" key="3">
    <source>
        <dbReference type="Proteomes" id="UP000070160"/>
    </source>
</evidence>
<comment type="caution">
    <text evidence="2">The sequence shown here is derived from an EMBL/GenBank/DDBJ whole genome shotgun (WGS) entry which is preliminary data.</text>
</comment>
<keyword evidence="1" id="KW-0812">Transmembrane</keyword>
<organism evidence="2 3">
    <name type="scientific">Megasphaera hutchinsoni</name>
    <dbReference type="NCBI Taxonomy" id="1588748"/>
    <lineage>
        <taxon>Bacteria</taxon>
        <taxon>Bacillati</taxon>
        <taxon>Bacillota</taxon>
        <taxon>Negativicutes</taxon>
        <taxon>Veillonellales</taxon>
        <taxon>Veillonellaceae</taxon>
        <taxon>Megasphaera</taxon>
    </lineage>
</organism>
<keyword evidence="1" id="KW-0472">Membrane</keyword>
<gene>
    <name evidence="2" type="ORF">HMPREF3182_01197</name>
</gene>
<accession>A0A134CEY1</accession>
<dbReference type="STRING" id="1588748.HMPREF3182_01197"/>
<evidence type="ECO:0000256" key="1">
    <source>
        <dbReference type="SAM" id="Phobius"/>
    </source>
</evidence>
<keyword evidence="1" id="KW-1133">Transmembrane helix</keyword>
<dbReference type="Proteomes" id="UP000070160">
    <property type="component" value="Unassembled WGS sequence"/>
</dbReference>
<name>A0A134CEY1_9FIRM</name>
<dbReference type="EMBL" id="LSDT01000044">
    <property type="protein sequence ID" value="KXB90772.1"/>
    <property type="molecule type" value="Genomic_DNA"/>
</dbReference>
<keyword evidence="3" id="KW-1185">Reference proteome</keyword>